<dbReference type="SUPFAM" id="SSF55729">
    <property type="entry name" value="Acyl-CoA N-acyltransferases (Nat)"/>
    <property type="match status" value="1"/>
</dbReference>
<accession>A0A9J7MPE3</accession>
<dbReference type="GO" id="GO:0047961">
    <property type="term" value="F:glycine N-acyltransferase activity"/>
    <property type="evidence" value="ECO:0007669"/>
    <property type="project" value="InterPro"/>
</dbReference>
<sequence length="287" mass="32273">MSCYRLCSRQLQDFVKTFCLKQDLTVGPSTAKMFYTARNYLAGKIPGELVFAVDKWPDYSAVMCAAGEGTLQHLQEIDSYTFCWENGDGLLKLLRDDKLVDWSRNFTIAAFSEKGVPALRQVCREMGRHVPSPDDMTQVRTVFNSDRVRVRVPGNDSLPDPSLSIGRLERHHAELVNKTWVWGGPPKVLEFIQYVLATFPSRCVYNKLGEILAFTIMQPWGELGMMWSKVPGAGYGFYSTLALFNDTVGAGDAPYGFIETGNKMAIKMFDRAGGKWDPSGPCYWVNM</sequence>
<evidence type="ECO:0000259" key="2">
    <source>
        <dbReference type="Pfam" id="PF06021"/>
    </source>
</evidence>
<proteinExistence type="inferred from homology"/>
<dbReference type="GO" id="GO:0005739">
    <property type="term" value="C:mitochondrion"/>
    <property type="evidence" value="ECO:0007669"/>
    <property type="project" value="InterPro"/>
</dbReference>
<dbReference type="GO" id="GO:0016410">
    <property type="term" value="F:N-acyltransferase activity"/>
    <property type="evidence" value="ECO:0000318"/>
    <property type="project" value="GO_Central"/>
</dbReference>
<organism evidence="3 4">
    <name type="scientific">Branchiostoma floridae</name>
    <name type="common">Florida lancelet</name>
    <name type="synonym">Amphioxus</name>
    <dbReference type="NCBI Taxonomy" id="7739"/>
    <lineage>
        <taxon>Eukaryota</taxon>
        <taxon>Metazoa</taxon>
        <taxon>Chordata</taxon>
        <taxon>Cephalochordata</taxon>
        <taxon>Leptocardii</taxon>
        <taxon>Amphioxiformes</taxon>
        <taxon>Branchiostomatidae</taxon>
        <taxon>Branchiostoma</taxon>
    </lineage>
</organism>
<name>A0A9J7MPE3_BRAFL</name>
<dbReference type="Gene3D" id="3.40.630.30">
    <property type="match status" value="1"/>
</dbReference>
<evidence type="ECO:0000256" key="1">
    <source>
        <dbReference type="RuleBase" id="RU368002"/>
    </source>
</evidence>
<dbReference type="PANTHER" id="PTHR15298:SF1">
    <property type="entry name" value="GLYCINE N-ACYLTRANSFERASE-LIKE PROTEIN"/>
    <property type="match status" value="1"/>
</dbReference>
<dbReference type="InterPro" id="IPR015938">
    <property type="entry name" value="Glycine_N-acyltransferase_N"/>
</dbReference>
<dbReference type="OrthoDB" id="61870at2759"/>
<reference evidence="4" key="2">
    <citation type="submission" date="2025-08" db="UniProtKB">
        <authorList>
            <consortium name="RefSeq"/>
        </authorList>
    </citation>
    <scope>IDENTIFICATION</scope>
    <source>
        <strain evidence="4">S238N-H82</strain>
        <tissue evidence="4">Testes</tissue>
    </source>
</reference>
<dbReference type="KEGG" id="bfo:118414653"/>
<dbReference type="RefSeq" id="XP_035674736.1">
    <property type="nucleotide sequence ID" value="XM_035818843.1"/>
</dbReference>
<dbReference type="OMA" id="CHMMILE"/>
<protein>
    <recommendedName>
        <fullName evidence="1">Glycine N-acyltransferase-like protein</fullName>
        <ecNumber evidence="1">2.3.1.-</ecNumber>
    </recommendedName>
</protein>
<evidence type="ECO:0000313" key="4">
    <source>
        <dbReference type="RefSeq" id="XP_035674736.1"/>
    </source>
</evidence>
<dbReference type="GeneID" id="118414653"/>
<dbReference type="InterPro" id="IPR016181">
    <property type="entry name" value="Acyl_CoA_acyltransferase"/>
</dbReference>
<dbReference type="Proteomes" id="UP000001554">
    <property type="component" value="Chromosome 4"/>
</dbReference>
<keyword evidence="1" id="KW-0808">Transferase</keyword>
<keyword evidence="3" id="KW-1185">Reference proteome</keyword>
<feature type="domain" description="Glycine N-acyltransferase N-terminal" evidence="2">
    <location>
        <begin position="46"/>
        <end position="200"/>
    </location>
</feature>
<gene>
    <name evidence="4" type="primary">LOC118414653</name>
</gene>
<dbReference type="Pfam" id="PF06021">
    <property type="entry name" value="Gly_acyl_tr_N"/>
    <property type="match status" value="1"/>
</dbReference>
<dbReference type="EC" id="2.3.1.-" evidence="1"/>
<dbReference type="AlphaFoldDB" id="A0A9J7MPE3"/>
<dbReference type="PANTHER" id="PTHR15298">
    <property type="entry name" value="L-COA N-ACYLTRANSFERASE-RELATED"/>
    <property type="match status" value="1"/>
</dbReference>
<reference evidence="3" key="1">
    <citation type="journal article" date="2020" name="Nat. Ecol. Evol.">
        <title>Deeply conserved synteny resolves early events in vertebrate evolution.</title>
        <authorList>
            <person name="Simakov O."/>
            <person name="Marletaz F."/>
            <person name="Yue J.X."/>
            <person name="O'Connell B."/>
            <person name="Jenkins J."/>
            <person name="Brandt A."/>
            <person name="Calef R."/>
            <person name="Tung C.H."/>
            <person name="Huang T.K."/>
            <person name="Schmutz J."/>
            <person name="Satoh N."/>
            <person name="Yu J.K."/>
            <person name="Putnam N.H."/>
            <person name="Green R.E."/>
            <person name="Rokhsar D.S."/>
        </authorList>
    </citation>
    <scope>NUCLEOTIDE SEQUENCE [LARGE SCALE GENOMIC DNA]</scope>
    <source>
        <strain evidence="3">S238N-H82</strain>
    </source>
</reference>
<comment type="similarity">
    <text evidence="1">Belongs to the glycine N-acyltransferase family.</text>
</comment>
<dbReference type="InterPro" id="IPR010313">
    <property type="entry name" value="Glycine_N-acyltransferase"/>
</dbReference>
<keyword evidence="1" id="KW-0012">Acyltransferase</keyword>
<evidence type="ECO:0000313" key="3">
    <source>
        <dbReference type="Proteomes" id="UP000001554"/>
    </source>
</evidence>